<accession>A0A0F9JEX5</accession>
<proteinExistence type="predicted"/>
<sequence>MIAVVPPQRCWFYIRTMMLIEEVTFIPLPDPDAPSLGIVHYLTTGLRKNA</sequence>
<protein>
    <submittedName>
        <fullName evidence="1">Uncharacterized protein</fullName>
    </submittedName>
</protein>
<comment type="caution">
    <text evidence="1">The sequence shown here is derived from an EMBL/GenBank/DDBJ whole genome shotgun (WGS) entry which is preliminary data.</text>
</comment>
<organism evidence="1">
    <name type="scientific">marine sediment metagenome</name>
    <dbReference type="NCBI Taxonomy" id="412755"/>
    <lineage>
        <taxon>unclassified sequences</taxon>
        <taxon>metagenomes</taxon>
        <taxon>ecological metagenomes</taxon>
    </lineage>
</organism>
<dbReference type="AlphaFoldDB" id="A0A0F9JEX5"/>
<dbReference type="EMBL" id="LAZR01010182">
    <property type="protein sequence ID" value="KKM68359.1"/>
    <property type="molecule type" value="Genomic_DNA"/>
</dbReference>
<reference evidence="1" key="1">
    <citation type="journal article" date="2015" name="Nature">
        <title>Complex archaea that bridge the gap between prokaryotes and eukaryotes.</title>
        <authorList>
            <person name="Spang A."/>
            <person name="Saw J.H."/>
            <person name="Jorgensen S.L."/>
            <person name="Zaremba-Niedzwiedzka K."/>
            <person name="Martijn J."/>
            <person name="Lind A.E."/>
            <person name="van Eijk R."/>
            <person name="Schleper C."/>
            <person name="Guy L."/>
            <person name="Ettema T.J."/>
        </authorList>
    </citation>
    <scope>NUCLEOTIDE SEQUENCE</scope>
</reference>
<gene>
    <name evidence="1" type="ORF">LCGC14_1461700</name>
</gene>
<evidence type="ECO:0000313" key="1">
    <source>
        <dbReference type="EMBL" id="KKM68359.1"/>
    </source>
</evidence>
<name>A0A0F9JEX5_9ZZZZ</name>